<evidence type="ECO:0000256" key="6">
    <source>
        <dbReference type="ARBA" id="ARBA00023136"/>
    </source>
</evidence>
<keyword evidence="9" id="KW-1133">Transmembrane helix</keyword>
<feature type="domain" description="Vps53 C-terminal" evidence="11">
    <location>
        <begin position="941"/>
        <end position="1028"/>
    </location>
</feature>
<dbReference type="Proteomes" id="UP001139887">
    <property type="component" value="Unassembled WGS sequence"/>
</dbReference>
<dbReference type="InterPro" id="IPR007234">
    <property type="entry name" value="Vps53_N"/>
</dbReference>
<keyword evidence="7" id="KW-0175">Coiled coil</keyword>
<dbReference type="InterPro" id="IPR031745">
    <property type="entry name" value="Vps53_C"/>
</dbReference>
<organism evidence="12 13">
    <name type="scientific">Coemansia brasiliensis</name>
    <dbReference type="NCBI Taxonomy" id="2650707"/>
    <lineage>
        <taxon>Eukaryota</taxon>
        <taxon>Fungi</taxon>
        <taxon>Fungi incertae sedis</taxon>
        <taxon>Zoopagomycota</taxon>
        <taxon>Kickxellomycotina</taxon>
        <taxon>Kickxellomycetes</taxon>
        <taxon>Kickxellales</taxon>
        <taxon>Kickxellaceae</taxon>
        <taxon>Coemansia</taxon>
    </lineage>
</organism>
<keyword evidence="4" id="KW-0967">Endosome</keyword>
<feature type="compositionally biased region" description="Basic and acidic residues" evidence="8">
    <location>
        <begin position="325"/>
        <end position="339"/>
    </location>
</feature>
<keyword evidence="13" id="KW-1185">Reference proteome</keyword>
<keyword evidence="5" id="KW-0333">Golgi apparatus</keyword>
<evidence type="ECO:0000259" key="11">
    <source>
        <dbReference type="Pfam" id="PF16854"/>
    </source>
</evidence>
<comment type="subcellular location">
    <subcellularLocation>
        <location evidence="2">Endosome membrane</location>
        <topology evidence="2">Peripheral membrane protein</topology>
    </subcellularLocation>
    <subcellularLocation>
        <location evidence="1">Golgi apparatus</location>
        <location evidence="1">trans-Golgi network membrane</location>
        <topology evidence="1">Peripheral membrane protein</topology>
    </subcellularLocation>
</comment>
<dbReference type="Pfam" id="PF04100">
    <property type="entry name" value="Vps53_N"/>
    <property type="match status" value="1"/>
</dbReference>
<proteinExistence type="inferred from homology"/>
<evidence type="ECO:0000259" key="10">
    <source>
        <dbReference type="Pfam" id="PF04100"/>
    </source>
</evidence>
<evidence type="ECO:0000313" key="12">
    <source>
        <dbReference type="EMBL" id="KAJ2848523.1"/>
    </source>
</evidence>
<gene>
    <name evidence="12" type="primary">VPS53</name>
    <name evidence="12" type="ORF">IWW36_003251</name>
</gene>
<sequence length="1171" mass="128835">MGIPYRFGYYDAICGTVQMAACPLLGDNQVGYEPTCYARNIEVRNALIFQMATLIIDIIALFMTIIMIVHVRSKYTAVGRKEMVMVFYIYFLMIILDFITISGIIPISSVVYPYFVAGYLGLTSAMCWCLMLNGIVGFQWTEDGTAASLWTFRLTSLLIFGIMYFISIGTFKNVGSLTKSHPIGLFIMYFIFNPFCLLVYVVLQVIVVVNTLDEYWPLGNISFALVFFVIGQVIQIFLSDKICEGIKHYVDGVFFGTICTLLSVMMVYKYWDSITKEDLEFSVDGKGNTWEVKELLNDDDEFAPYAGQAANTVGYQGVSFAQTNSHERETPPASKRADSNDSTASEGAKQLDSAGFSVADYIDRQFPDEATLEKIDVIAANIGHRLATVKQEIRRQLREQSDSQQQQTQSIEATKTAINELYQRISEMKAKAQTSERTVLDITQDIKALDFAKRNVTQATATMRRLQLLVGAVGQLRQLKAQKRYAEAAKILPAIIGLREGFGDYKEVRAIARLDEAALALQRSLASMAVQEVQRGFDPQGLLIGDPEQMRAACLCCCSADEKAQIIDSYCDTQLRAYTAIFQLDDDVSQLENVSRRYAWLRRIQRNYAEEHAPAFPDAWRMGEELSRRFACVTRDHLSEILATREIRVEHLTAAVAETQAFEAQSDRNFGIIKREDGFAYEGSGQPAQTFGGLISCAFEPYMAVFVEGEKDKLTRLVRKYERGPLDSDPELGVLASSTEMLFQFRESLRQCAGLSTGTAMVDLANVFAQVLSSYARLVLEARLPRITAATPAPLDSLQQACMVANTADYCASAAAQLEQKIAERVDAGLRDKVSFSSSRDALLSSVNASIGALVNGVESMCESALNTVSDAACHVQAVGDQSAYVVQIASAVDTATVVVCQALSGARYFRSYCDKLAARIAARFTAAVAQCARISEVGAEQLLLDAQALKSVLIRLPTTTNSQTDQQQQPSAAYARIVAQGVGRAESLLKTVLVPSEPAEALIDRFLLLFPEAPREVFRQVLRLKGVAAADQPAFIRKLQQLAKSQANTPDLRDAKLPAHMVSGAPASAPLARQRSRMGEHTRGGSSTSMVFGPTESPIPDISAAGNSISGSMGRMSLGPHHDALGITRHAINETINTEQTSDTASTLPLSTRSKLNENLRRLVSNMRRS</sequence>
<dbReference type="InterPro" id="IPR038260">
    <property type="entry name" value="Vps53_C_sf"/>
</dbReference>
<evidence type="ECO:0000256" key="1">
    <source>
        <dbReference type="ARBA" id="ARBA00004150"/>
    </source>
</evidence>
<protein>
    <submittedName>
        <fullName evidence="12">Vacuolar protein sorting-associated protein 53</fullName>
    </submittedName>
</protein>
<dbReference type="PANTHER" id="PTHR12820:SF0">
    <property type="entry name" value="VACUOLAR PROTEIN SORTING-ASSOCIATED PROTEIN 53 HOMOLOG"/>
    <property type="match status" value="1"/>
</dbReference>
<dbReference type="GO" id="GO:0042147">
    <property type="term" value="P:retrograde transport, endosome to Golgi"/>
    <property type="evidence" value="ECO:0007669"/>
    <property type="project" value="InterPro"/>
</dbReference>
<dbReference type="GO" id="GO:0000938">
    <property type="term" value="C:GARP complex"/>
    <property type="evidence" value="ECO:0007669"/>
    <property type="project" value="InterPro"/>
</dbReference>
<dbReference type="InterPro" id="IPR039766">
    <property type="entry name" value="Vps53"/>
</dbReference>
<accession>A0A9W8LYR2</accession>
<feature type="transmembrane region" description="Helical" evidence="9">
    <location>
        <begin position="183"/>
        <end position="209"/>
    </location>
</feature>
<reference evidence="12" key="1">
    <citation type="submission" date="2022-07" db="EMBL/GenBank/DDBJ databases">
        <title>Phylogenomic reconstructions and comparative analyses of Kickxellomycotina fungi.</title>
        <authorList>
            <person name="Reynolds N.K."/>
            <person name="Stajich J.E."/>
            <person name="Barry K."/>
            <person name="Grigoriev I.V."/>
            <person name="Crous P."/>
            <person name="Smith M.E."/>
        </authorList>
    </citation>
    <scope>NUCLEOTIDE SEQUENCE</scope>
    <source>
        <strain evidence="12">NRRL 1566</strain>
    </source>
</reference>
<dbReference type="PANTHER" id="PTHR12820">
    <property type="entry name" value="VACUOLAR SORTING PROTEIN 53"/>
    <property type="match status" value="1"/>
</dbReference>
<evidence type="ECO:0000256" key="3">
    <source>
        <dbReference type="ARBA" id="ARBA00008628"/>
    </source>
</evidence>
<feature type="coiled-coil region" evidence="7">
    <location>
        <begin position="411"/>
        <end position="469"/>
    </location>
</feature>
<feature type="transmembrane region" description="Helical" evidence="9">
    <location>
        <begin position="47"/>
        <end position="71"/>
    </location>
</feature>
<comment type="caution">
    <text evidence="12">The sequence shown here is derived from an EMBL/GenBank/DDBJ whole genome shotgun (WGS) entry which is preliminary data.</text>
</comment>
<evidence type="ECO:0000256" key="4">
    <source>
        <dbReference type="ARBA" id="ARBA00022753"/>
    </source>
</evidence>
<dbReference type="Gene3D" id="1.10.357.110">
    <property type="entry name" value="Vacuolar protein sorting-associated protein 53, C-terminus"/>
    <property type="match status" value="1"/>
</dbReference>
<dbReference type="AlphaFoldDB" id="A0A9W8LYR2"/>
<evidence type="ECO:0000256" key="2">
    <source>
        <dbReference type="ARBA" id="ARBA00004481"/>
    </source>
</evidence>
<evidence type="ECO:0000256" key="8">
    <source>
        <dbReference type="SAM" id="MobiDB-lite"/>
    </source>
</evidence>
<feature type="domain" description="Vps53 N-terminal" evidence="10">
    <location>
        <begin position="356"/>
        <end position="721"/>
    </location>
</feature>
<evidence type="ECO:0000256" key="5">
    <source>
        <dbReference type="ARBA" id="ARBA00023034"/>
    </source>
</evidence>
<keyword evidence="6 9" id="KW-0472">Membrane</keyword>
<feature type="transmembrane region" description="Helical" evidence="9">
    <location>
        <begin position="150"/>
        <end position="171"/>
    </location>
</feature>
<dbReference type="OrthoDB" id="10261632at2759"/>
<feature type="region of interest" description="Disordered" evidence="8">
    <location>
        <begin position="323"/>
        <end position="349"/>
    </location>
</feature>
<dbReference type="Pfam" id="PF12271">
    <property type="entry name" value="Chs7"/>
    <property type="match status" value="1"/>
</dbReference>
<evidence type="ECO:0000256" key="7">
    <source>
        <dbReference type="SAM" id="Coils"/>
    </source>
</evidence>
<evidence type="ECO:0000313" key="13">
    <source>
        <dbReference type="Proteomes" id="UP001139887"/>
    </source>
</evidence>
<feature type="transmembrane region" description="Helical" evidence="9">
    <location>
        <begin position="114"/>
        <end position="138"/>
    </location>
</feature>
<dbReference type="Pfam" id="PF16854">
    <property type="entry name" value="VPS53_C"/>
    <property type="match status" value="1"/>
</dbReference>
<dbReference type="EMBL" id="JANBUW010000160">
    <property type="protein sequence ID" value="KAJ2848523.1"/>
    <property type="molecule type" value="Genomic_DNA"/>
</dbReference>
<feature type="transmembrane region" description="Helical" evidence="9">
    <location>
        <begin position="83"/>
        <end position="107"/>
    </location>
</feature>
<keyword evidence="9" id="KW-0812">Transmembrane</keyword>
<comment type="similarity">
    <text evidence="3">Belongs to the VPS53 family.</text>
</comment>
<feature type="region of interest" description="Disordered" evidence="8">
    <location>
        <begin position="1066"/>
        <end position="1096"/>
    </location>
</feature>
<dbReference type="InterPro" id="IPR022057">
    <property type="entry name" value="Chs7"/>
</dbReference>
<dbReference type="GO" id="GO:0010008">
    <property type="term" value="C:endosome membrane"/>
    <property type="evidence" value="ECO:0007669"/>
    <property type="project" value="UniProtKB-SubCell"/>
</dbReference>
<dbReference type="GO" id="GO:0005829">
    <property type="term" value="C:cytosol"/>
    <property type="evidence" value="ECO:0007669"/>
    <property type="project" value="GOC"/>
</dbReference>
<feature type="transmembrane region" description="Helical" evidence="9">
    <location>
        <begin position="215"/>
        <end position="238"/>
    </location>
</feature>
<evidence type="ECO:0000256" key="9">
    <source>
        <dbReference type="SAM" id="Phobius"/>
    </source>
</evidence>
<name>A0A9W8LYR2_9FUNG</name>